<dbReference type="Proteomes" id="UP000324800">
    <property type="component" value="Unassembled WGS sequence"/>
</dbReference>
<dbReference type="SUPFAM" id="SSF56672">
    <property type="entry name" value="DNA/RNA polymerases"/>
    <property type="match status" value="1"/>
</dbReference>
<organism evidence="1 2">
    <name type="scientific">Streblomastix strix</name>
    <dbReference type="NCBI Taxonomy" id="222440"/>
    <lineage>
        <taxon>Eukaryota</taxon>
        <taxon>Metamonada</taxon>
        <taxon>Preaxostyla</taxon>
        <taxon>Oxymonadida</taxon>
        <taxon>Streblomastigidae</taxon>
        <taxon>Streblomastix</taxon>
    </lineage>
</organism>
<dbReference type="InterPro" id="IPR043128">
    <property type="entry name" value="Rev_trsase/Diguanyl_cyclase"/>
</dbReference>
<evidence type="ECO:0000313" key="1">
    <source>
        <dbReference type="EMBL" id="KAA6380627.1"/>
    </source>
</evidence>
<name>A0A5J4VDR9_9EUKA</name>
<protein>
    <recommendedName>
        <fullName evidence="3">Reverse transcriptase domain-containing protein</fullName>
    </recommendedName>
</protein>
<proteinExistence type="predicted"/>
<comment type="caution">
    <text evidence="1">The sequence shown here is derived from an EMBL/GenBank/DDBJ whole genome shotgun (WGS) entry which is preliminary data.</text>
</comment>
<evidence type="ECO:0000313" key="2">
    <source>
        <dbReference type="Proteomes" id="UP000324800"/>
    </source>
</evidence>
<dbReference type="EMBL" id="SNRW01007790">
    <property type="protein sequence ID" value="KAA6380627.1"/>
    <property type="molecule type" value="Genomic_DNA"/>
</dbReference>
<dbReference type="Gene3D" id="3.30.70.270">
    <property type="match status" value="1"/>
</dbReference>
<reference evidence="1 2" key="1">
    <citation type="submission" date="2019-03" db="EMBL/GenBank/DDBJ databases">
        <title>Single cell metagenomics reveals metabolic interactions within the superorganism composed of flagellate Streblomastix strix and complex community of Bacteroidetes bacteria on its surface.</title>
        <authorList>
            <person name="Treitli S.C."/>
            <person name="Kolisko M."/>
            <person name="Husnik F."/>
            <person name="Keeling P."/>
            <person name="Hampl V."/>
        </authorList>
    </citation>
    <scope>NUCLEOTIDE SEQUENCE [LARGE SCALE GENOMIC DNA]</scope>
    <source>
        <strain evidence="1">ST1C</strain>
    </source>
</reference>
<accession>A0A5J4VDR9</accession>
<evidence type="ECO:0008006" key="3">
    <source>
        <dbReference type="Google" id="ProtNLM"/>
    </source>
</evidence>
<gene>
    <name evidence="1" type="ORF">EZS28_023847</name>
</gene>
<dbReference type="AlphaFoldDB" id="A0A5J4VDR9"/>
<dbReference type="InterPro" id="IPR043502">
    <property type="entry name" value="DNA/RNA_pol_sf"/>
</dbReference>
<sequence length="256" mass="29909">MVQPNIYDKISKWKLEKDTRCESFEQANCWLPPQNERLDRGETDSQTWGLGHFTRPHLRISPSNSPSRIITIPSIRVPDQPLQIQCSATFNQTFTNLLRNSNGANNASNKIKTEIKIIDNIDDFILFHQNKEYLKNMTQKVIDLLQYFGSTINTEKSETEPKQTVIFLGREWNLANATVKTKLKQRLLLLHNLFDTRKWTKTGTEIMLKLITELIEKLNYQMLQFQKTSLFLNIMDDQKAQTARLRAWSTTMIMTK</sequence>